<dbReference type="InterPro" id="IPR019402">
    <property type="entry name" value="CWH43_N"/>
</dbReference>
<dbReference type="GO" id="GO:0005886">
    <property type="term" value="C:plasma membrane"/>
    <property type="evidence" value="ECO:0007669"/>
    <property type="project" value="TreeGrafter"/>
</dbReference>
<sequence length="286" mass="32401">MAVRGWISFWWLPIISALVWVGMLLGMLLHWIINDHAKPYPYQDQSIRIVFISNIGAEKLKPLFIAGSCVVCFFLGLSMLASRWLRHRGRLVPNDSRGQKILAVLTIVFAVIGTAGLILLSIFDTKNHQKLHYSFLAVFLLGYVFSAICTCWEYQRLGFKHREYPNLLMSFWAKLTIMILELGLAVAFVITNFKKANDAAAVLEWIVAFFFTFFILSFWIDLYPAYATKPHTARFEKRGPREMEEASSGNDGGTMPMQLQQYYGNGTAPNAYHHGSGTIPNTTGAF</sequence>
<feature type="domain" description="CWH43-like N-terminal" evidence="6">
    <location>
        <begin position="8"/>
        <end position="224"/>
    </location>
</feature>
<feature type="transmembrane region" description="Helical" evidence="5">
    <location>
        <begin position="9"/>
        <end position="33"/>
    </location>
</feature>
<dbReference type="EMBL" id="MRVG01000006">
    <property type="protein sequence ID" value="PMB67941.1"/>
    <property type="molecule type" value="Genomic_DNA"/>
</dbReference>
<gene>
    <name evidence="7" type="primary">sfk1</name>
    <name evidence="7" type="ORF">BM221_006116</name>
</gene>
<dbReference type="Pfam" id="PF10277">
    <property type="entry name" value="Frag1"/>
    <property type="match status" value="1"/>
</dbReference>
<feature type="transmembrane region" description="Helical" evidence="5">
    <location>
        <begin position="199"/>
        <end position="220"/>
    </location>
</feature>
<keyword evidence="3 5" id="KW-1133">Transmembrane helix</keyword>
<dbReference type="GO" id="GO:0012505">
    <property type="term" value="C:endomembrane system"/>
    <property type="evidence" value="ECO:0007669"/>
    <property type="project" value="UniProtKB-SubCell"/>
</dbReference>
<dbReference type="PANTHER" id="PTHR21324">
    <property type="entry name" value="FASTING-INDUCIBLE INTEGRAL MEMBRANE PROTEIN TM6P1-RELATED"/>
    <property type="match status" value="1"/>
</dbReference>
<evidence type="ECO:0000313" key="7">
    <source>
        <dbReference type="EMBL" id="PMB67941.1"/>
    </source>
</evidence>
<evidence type="ECO:0000259" key="6">
    <source>
        <dbReference type="Pfam" id="PF10277"/>
    </source>
</evidence>
<proteinExistence type="predicted"/>
<protein>
    <submittedName>
        <fullName evidence="7">Protein sfk1</fullName>
    </submittedName>
</protein>
<keyword evidence="4 5" id="KW-0472">Membrane</keyword>
<accession>A0A2N6NKZ6</accession>
<feature type="transmembrane region" description="Helical" evidence="5">
    <location>
        <begin position="63"/>
        <end position="81"/>
    </location>
</feature>
<feature type="transmembrane region" description="Helical" evidence="5">
    <location>
        <begin position="101"/>
        <end position="123"/>
    </location>
</feature>
<name>A0A2N6NKZ6_BEABA</name>
<feature type="transmembrane region" description="Helical" evidence="5">
    <location>
        <begin position="135"/>
        <end position="154"/>
    </location>
</feature>
<evidence type="ECO:0000256" key="5">
    <source>
        <dbReference type="SAM" id="Phobius"/>
    </source>
</evidence>
<evidence type="ECO:0000256" key="1">
    <source>
        <dbReference type="ARBA" id="ARBA00004127"/>
    </source>
</evidence>
<dbReference type="AlphaFoldDB" id="A0A2N6NKZ6"/>
<evidence type="ECO:0000256" key="4">
    <source>
        <dbReference type="ARBA" id="ARBA00023136"/>
    </source>
</evidence>
<feature type="transmembrane region" description="Helical" evidence="5">
    <location>
        <begin position="175"/>
        <end position="193"/>
    </location>
</feature>
<evidence type="ECO:0000256" key="3">
    <source>
        <dbReference type="ARBA" id="ARBA00022989"/>
    </source>
</evidence>
<dbReference type="PANTHER" id="PTHR21324:SF2">
    <property type="entry name" value="EG:22E5.9 PROTEIN"/>
    <property type="match status" value="1"/>
</dbReference>
<dbReference type="Proteomes" id="UP000235728">
    <property type="component" value="Unassembled WGS sequence"/>
</dbReference>
<dbReference type="InterPro" id="IPR050911">
    <property type="entry name" value="DRAM/TMEM150_Autophagy_Mod"/>
</dbReference>
<evidence type="ECO:0000313" key="8">
    <source>
        <dbReference type="Proteomes" id="UP000235728"/>
    </source>
</evidence>
<organism evidence="7 8">
    <name type="scientific">Beauveria bassiana</name>
    <name type="common">White muscardine disease fungus</name>
    <name type="synonym">Tritirachium shiotae</name>
    <dbReference type="NCBI Taxonomy" id="176275"/>
    <lineage>
        <taxon>Eukaryota</taxon>
        <taxon>Fungi</taxon>
        <taxon>Dikarya</taxon>
        <taxon>Ascomycota</taxon>
        <taxon>Pezizomycotina</taxon>
        <taxon>Sordariomycetes</taxon>
        <taxon>Hypocreomycetidae</taxon>
        <taxon>Hypocreales</taxon>
        <taxon>Cordycipitaceae</taxon>
        <taxon>Beauveria</taxon>
    </lineage>
</organism>
<reference evidence="7 8" key="1">
    <citation type="journal article" date="2016" name="Appl. Microbiol. Biotechnol.">
        <title>Characterization of T-DNA insertion mutants with decreased virulence in the entomopathogenic fungus Beauveria bassiana JEF-007.</title>
        <authorList>
            <person name="Kim S."/>
            <person name="Lee S.J."/>
            <person name="Nai Y.S."/>
            <person name="Yu J.S."/>
            <person name="Lee M.R."/>
            <person name="Yang Y.T."/>
            <person name="Kim J.S."/>
        </authorList>
    </citation>
    <scope>NUCLEOTIDE SEQUENCE [LARGE SCALE GENOMIC DNA]</scope>
    <source>
        <strain evidence="7 8">JEF-007</strain>
    </source>
</reference>
<keyword evidence="2 5" id="KW-0812">Transmembrane</keyword>
<dbReference type="OMA" id="YRSQHRI"/>
<evidence type="ECO:0000256" key="2">
    <source>
        <dbReference type="ARBA" id="ARBA00022692"/>
    </source>
</evidence>
<comment type="caution">
    <text evidence="7">The sequence shown here is derived from an EMBL/GenBank/DDBJ whole genome shotgun (WGS) entry which is preliminary data.</text>
</comment>
<comment type="subcellular location">
    <subcellularLocation>
        <location evidence="1">Endomembrane system</location>
        <topology evidence="1">Multi-pass membrane protein</topology>
    </subcellularLocation>
</comment>